<gene>
    <name evidence="1" type="ORF">WKI58_35185</name>
</gene>
<name>A0ACC6QT76_9ACTN</name>
<dbReference type="EMBL" id="JBBKAI010000002">
    <property type="protein sequence ID" value="MEJ8661693.1"/>
    <property type="molecule type" value="Genomic_DNA"/>
</dbReference>
<organism evidence="1 2">
    <name type="scientific">Streptomyces pratisoli</name>
    <dbReference type="NCBI Taxonomy" id="3139917"/>
    <lineage>
        <taxon>Bacteria</taxon>
        <taxon>Bacillati</taxon>
        <taxon>Actinomycetota</taxon>
        <taxon>Actinomycetes</taxon>
        <taxon>Kitasatosporales</taxon>
        <taxon>Streptomycetaceae</taxon>
        <taxon>Streptomyces</taxon>
    </lineage>
</organism>
<proteinExistence type="predicted"/>
<sequence length="1335" mass="144069">MSFEYWIDRVRHGIDAAQARPDILLGPTLTEDAANLWHAAQPADPDHPAPWETHRLATAAWWLGLLHSLRHAAMPEEPGRAELARAILLVAPWAGRQGFVPEPLRHVLGPAASPELQAQQAGQLLMQALRTGERDVLDASIALHEAVLVAGAPIGGTTVTNAGAGYWARYGQTGNTADLDRAIDLGNRAAAYSDDPNYPTILSNLGTIHLARYERAGDAADLDRAIEILSRARSTVSPTDPNRLMALSNLAVALHTRHERSDNPDDLDRAIEVGYVLAASDRPHPQSLANLGMALSARYERAGAPADLDRAIEIGHQAWSASPDPVHLPTVLSNLGTFHHVRFERGGDVTDLARAVEIHELALAATPDDHPDRGVRLNNAATVYQERFNRAADPADLDRAISAGEDAVAATPADHPKSSTLLSNVGSALHGRFRRTGSVPDLYRAIEYGERAVARAPEGRSERGRQLSNLALAYQSRFERTGDPADLHRAVERGEQAVVAMPDDHPDRALYLGNLAMMYSARFKHAGSVDDLDRAIEHREAAVEKTPSDHQLLAVHLSNLSGDHHARFRRTGDVADLDRAIESATRAVSRTPADHPDVARRLNNVGTALAARYAHAGDTADLNRAIEQKERALAATPVGHPERPTFATNLGPTYQARFARTGDLADLDRAVEVCALSVSSTPEDHAELAARLGMLASVHLTRHQHTGNTVDLDRAIAHNERTLSLVPDGHPDRPRFLANLGVALQSRFKADGDPADLDRAVDLKREAVAATPSDDPVHSQRLYNLALSLEMQAGDGAVDPVDVEQLSVLAAAPCPSPPGYQVRARWVTGRIAHAAGQHETARRLLDAAVALLPSVPARETSYADQEHRLDGYLGLVGEAVAVHCALDDPVGAIQAGEQGRGILLASQLDARTDLSGLQGEHPKLARRFQQVRDALGAPGGGHHTPDGERLGAPHGEERRRPWREYDALLAEIRRLQGWERFLLPPTWDDLREATAGGTVVLVNAGSRRSDAIIATADAAPKLVPLPDLTLSAVDTRTTELSRAMTATGSLVGELRRRRNLSDLLGWLWDTTVGPVLDALDGFPPREGALPRVWWMPTGLLGLLPLHAAGRPGEPGALDRVVSSYAPTFRALLRARRQTAGAPRRQLAVALERTPGQPDLPATAAEAAALHAHLPDSMLLTNEQATVDRVLGALPGAGWAHFACHADTDLHAPSRGGLHLHDGRLPIAEISRLRLHSAELAYLSACSTGHVGRRHANESTHLASAFQLAGFRHVIASLWPLNDAVAATAADRFYRLLPMAENADQAADALHRVTRELRAEHPERPHLWASLIHSGP</sequence>
<comment type="caution">
    <text evidence="1">The sequence shown here is derived from an EMBL/GenBank/DDBJ whole genome shotgun (WGS) entry which is preliminary data.</text>
</comment>
<reference evidence="1" key="1">
    <citation type="submission" date="2024-03" db="EMBL/GenBank/DDBJ databases">
        <title>Novel Streptomyces species of biotechnological and ecological value are a feature of Machair soil.</title>
        <authorList>
            <person name="Prole J.R."/>
            <person name="Goodfellow M."/>
            <person name="Allenby N."/>
            <person name="Ward A.C."/>
        </authorList>
    </citation>
    <scope>NUCLEOTIDE SEQUENCE</scope>
    <source>
        <strain evidence="1">MS1.AVA.4</strain>
    </source>
</reference>
<dbReference type="Proteomes" id="UP001375539">
    <property type="component" value="Unassembled WGS sequence"/>
</dbReference>
<keyword evidence="2" id="KW-1185">Reference proteome</keyword>
<protein>
    <submittedName>
        <fullName evidence="1">CHAT domain-containing protein</fullName>
    </submittedName>
</protein>
<accession>A0ACC6QT76</accession>
<evidence type="ECO:0000313" key="1">
    <source>
        <dbReference type="EMBL" id="MEJ8661693.1"/>
    </source>
</evidence>
<evidence type="ECO:0000313" key="2">
    <source>
        <dbReference type="Proteomes" id="UP001375539"/>
    </source>
</evidence>